<dbReference type="EC" id="5.1.3.3" evidence="4 8"/>
<comment type="pathway">
    <text evidence="2 8">Carbohydrate metabolism; hexose metabolism.</text>
</comment>
<dbReference type="UniPathway" id="UPA00242"/>
<reference evidence="12 13" key="1">
    <citation type="submission" date="2018-08" db="EMBL/GenBank/DDBJ databases">
        <title>Fulvimarina sp. 85, whole genome shotgun sequence.</title>
        <authorList>
            <person name="Tuo L."/>
        </authorList>
    </citation>
    <scope>NUCLEOTIDE SEQUENCE [LARGE SCALE GENOMIC DNA]</scope>
    <source>
        <strain evidence="12 13">85</strain>
    </source>
</reference>
<evidence type="ECO:0000256" key="2">
    <source>
        <dbReference type="ARBA" id="ARBA00005028"/>
    </source>
</evidence>
<dbReference type="PANTHER" id="PTHR10091">
    <property type="entry name" value="ALDOSE-1-EPIMERASE"/>
    <property type="match status" value="1"/>
</dbReference>
<dbReference type="SUPFAM" id="SSF74650">
    <property type="entry name" value="Galactose mutarotase-like"/>
    <property type="match status" value="1"/>
</dbReference>
<dbReference type="GO" id="GO:0004034">
    <property type="term" value="F:aldose 1-epimerase activity"/>
    <property type="evidence" value="ECO:0007669"/>
    <property type="project" value="UniProtKB-EC"/>
</dbReference>
<evidence type="ECO:0000313" key="13">
    <source>
        <dbReference type="Proteomes" id="UP000264310"/>
    </source>
</evidence>
<sequence length="356" mass="38496">MAKVTERRFGTLSTGEDALAFDLETEGLSVTVVGFGAMLQAVRVLDRTGRIGDVVLGYDELRPYETHPQHFGVSVGRFANRIARGRFTLDGRDYRLETNDGPNHLHGGSAGFGVMNWRVEAVEAESANPSVTFALSSPDGDGGYPGTLHATARYELTGPGELTLTYEAVSEAPTLCNLTNHAYFNLGGVPTTESVENHHLTLAADRYLPVDDTFIPTGEVRSVKGSVFDFRNGKRVAEGLRDGSEAQMALARGFDHCMVLADDSAPSPRFAARLADERSGRVLEFLTTAPGLQFYSGNSLFGGIPGKGGRLTRMGDGLCLEPQLFPDAPNQPHFPSARLDTGETFRQVSIYRFTTA</sequence>
<dbReference type="PROSITE" id="PS00545">
    <property type="entry name" value="ALDOSE_1_EPIMERASE"/>
    <property type="match status" value="1"/>
</dbReference>
<gene>
    <name evidence="12" type="ORF">DYI37_12620</name>
</gene>
<proteinExistence type="inferred from homology"/>
<feature type="binding site" evidence="10">
    <location>
        <position position="255"/>
    </location>
    <ligand>
        <name>beta-D-galactose</name>
        <dbReference type="ChEBI" id="CHEBI:27667"/>
    </ligand>
</feature>
<dbReference type="Pfam" id="PF01263">
    <property type="entry name" value="Aldose_epim"/>
    <property type="match status" value="1"/>
</dbReference>
<dbReference type="GO" id="GO:0033499">
    <property type="term" value="P:galactose catabolic process via UDP-galactose, Leloir pathway"/>
    <property type="evidence" value="ECO:0007669"/>
    <property type="project" value="TreeGrafter"/>
</dbReference>
<feature type="binding site" evidence="11">
    <location>
        <begin position="80"/>
        <end position="81"/>
    </location>
    <ligand>
        <name>beta-D-galactose</name>
        <dbReference type="ChEBI" id="CHEBI:27667"/>
    </ligand>
</feature>
<organism evidence="12 13">
    <name type="scientific">Fulvimarina endophytica</name>
    <dbReference type="NCBI Taxonomy" id="2293836"/>
    <lineage>
        <taxon>Bacteria</taxon>
        <taxon>Pseudomonadati</taxon>
        <taxon>Pseudomonadota</taxon>
        <taxon>Alphaproteobacteria</taxon>
        <taxon>Hyphomicrobiales</taxon>
        <taxon>Aurantimonadaceae</taxon>
        <taxon>Fulvimarina</taxon>
    </lineage>
</organism>
<name>A0A371X0Q7_9HYPH</name>
<dbReference type="EMBL" id="QURL01000005">
    <property type="protein sequence ID" value="RFC62807.1"/>
    <property type="molecule type" value="Genomic_DNA"/>
</dbReference>
<evidence type="ECO:0000256" key="7">
    <source>
        <dbReference type="ARBA" id="ARBA00023277"/>
    </source>
</evidence>
<dbReference type="Proteomes" id="UP000264310">
    <property type="component" value="Unassembled WGS sequence"/>
</dbReference>
<dbReference type="InterPro" id="IPR018052">
    <property type="entry name" value="Ald1_epimerase_CS"/>
</dbReference>
<evidence type="ECO:0000256" key="11">
    <source>
        <dbReference type="PIRSR" id="PIRSR005096-3"/>
    </source>
</evidence>
<keyword evidence="6 8" id="KW-0413">Isomerase</keyword>
<dbReference type="InterPro" id="IPR014718">
    <property type="entry name" value="GH-type_carb-bd"/>
</dbReference>
<evidence type="ECO:0000256" key="1">
    <source>
        <dbReference type="ARBA" id="ARBA00001614"/>
    </source>
</evidence>
<comment type="catalytic activity">
    <reaction evidence="1 8">
        <text>alpha-D-glucose = beta-D-glucose</text>
        <dbReference type="Rhea" id="RHEA:10264"/>
        <dbReference type="ChEBI" id="CHEBI:15903"/>
        <dbReference type="ChEBI" id="CHEBI:17925"/>
        <dbReference type="EC" id="5.1.3.3"/>
    </reaction>
</comment>
<evidence type="ECO:0000256" key="3">
    <source>
        <dbReference type="ARBA" id="ARBA00006206"/>
    </source>
</evidence>
<dbReference type="Gene3D" id="2.70.98.10">
    <property type="match status" value="1"/>
</dbReference>
<dbReference type="InterPro" id="IPR047215">
    <property type="entry name" value="Galactose_mutarotase-like"/>
</dbReference>
<dbReference type="GO" id="GO:0030246">
    <property type="term" value="F:carbohydrate binding"/>
    <property type="evidence" value="ECO:0007669"/>
    <property type="project" value="InterPro"/>
</dbReference>
<protein>
    <recommendedName>
        <fullName evidence="5 8">Aldose 1-epimerase</fullName>
        <ecNumber evidence="4 8">5.1.3.3</ecNumber>
    </recommendedName>
</protein>
<evidence type="ECO:0000256" key="9">
    <source>
        <dbReference type="PIRSR" id="PIRSR005096-1"/>
    </source>
</evidence>
<comment type="similarity">
    <text evidence="3 8">Belongs to the aldose epimerase family.</text>
</comment>
<keyword evidence="7 8" id="KW-0119">Carbohydrate metabolism</keyword>
<dbReference type="GO" id="GO:0006006">
    <property type="term" value="P:glucose metabolic process"/>
    <property type="evidence" value="ECO:0007669"/>
    <property type="project" value="TreeGrafter"/>
</dbReference>
<evidence type="ECO:0000256" key="6">
    <source>
        <dbReference type="ARBA" id="ARBA00023235"/>
    </source>
</evidence>
<keyword evidence="13" id="KW-1185">Reference proteome</keyword>
<accession>A0A371X0Q7</accession>
<dbReference type="RefSeq" id="WP_116683623.1">
    <property type="nucleotide sequence ID" value="NZ_QURL01000005.1"/>
</dbReference>
<feature type="active site" description="Proton acceptor" evidence="9">
    <location>
        <position position="321"/>
    </location>
</feature>
<dbReference type="OrthoDB" id="9779408at2"/>
<feature type="active site" description="Proton donor" evidence="9">
    <location>
        <position position="181"/>
    </location>
</feature>
<evidence type="ECO:0000256" key="5">
    <source>
        <dbReference type="ARBA" id="ARBA00014165"/>
    </source>
</evidence>
<dbReference type="InterPro" id="IPR008183">
    <property type="entry name" value="Aldose_1/G6P_1-epimerase"/>
</dbReference>
<comment type="caution">
    <text evidence="12">The sequence shown here is derived from an EMBL/GenBank/DDBJ whole genome shotgun (WGS) entry which is preliminary data.</text>
</comment>
<dbReference type="AlphaFoldDB" id="A0A371X0Q7"/>
<dbReference type="NCBIfam" id="NF008277">
    <property type="entry name" value="PRK11055.1"/>
    <property type="match status" value="1"/>
</dbReference>
<dbReference type="PIRSF" id="PIRSF005096">
    <property type="entry name" value="GALM"/>
    <property type="match status" value="1"/>
</dbReference>
<feature type="binding site" evidence="11">
    <location>
        <begin position="181"/>
        <end position="183"/>
    </location>
    <ligand>
        <name>beta-D-galactose</name>
        <dbReference type="ChEBI" id="CHEBI:27667"/>
    </ligand>
</feature>
<evidence type="ECO:0000256" key="8">
    <source>
        <dbReference type="PIRNR" id="PIRNR005096"/>
    </source>
</evidence>
<evidence type="ECO:0000256" key="4">
    <source>
        <dbReference type="ARBA" id="ARBA00013185"/>
    </source>
</evidence>
<dbReference type="CDD" id="cd09019">
    <property type="entry name" value="galactose_mutarotase_like"/>
    <property type="match status" value="1"/>
</dbReference>
<evidence type="ECO:0000256" key="10">
    <source>
        <dbReference type="PIRSR" id="PIRSR005096-2"/>
    </source>
</evidence>
<evidence type="ECO:0000313" key="12">
    <source>
        <dbReference type="EMBL" id="RFC62807.1"/>
    </source>
</evidence>
<dbReference type="InterPro" id="IPR011013">
    <property type="entry name" value="Gal_mutarotase_sf_dom"/>
</dbReference>
<dbReference type="PANTHER" id="PTHR10091:SF0">
    <property type="entry name" value="GALACTOSE MUTAROTASE"/>
    <property type="match status" value="1"/>
</dbReference>
<dbReference type="InterPro" id="IPR015443">
    <property type="entry name" value="Aldose_1-epimerase"/>
</dbReference>
<dbReference type="GO" id="GO:0005737">
    <property type="term" value="C:cytoplasm"/>
    <property type="evidence" value="ECO:0007669"/>
    <property type="project" value="TreeGrafter"/>
</dbReference>